<sequence length="457" mass="49138">MTAPSSPVPRSARPLTDADRAAVENLRALVRVPTVSLPDAVDASTLDAFAAVLADRYPRVHARADVERIADHSLLFRIHGRGTADPVVLMAHYDVVPVDEQAWTRPPFSADLVGEGVDAVVWGRGTLDDKGVLAAILEACERIPESAERADGDIYLSFGFDEETTGSGALGVVAELERRGVRPRLVLDEGGAVVEGAFPGVERPLAVVGVSEKGIATLRLRTREPGGHASTPPTLPATARLARAITRLQRRPFPARLDAPTRAMVARLAPHATGPLRTVFRAVRVTAPLVCAVLARATPETRAMVRTTQAVTELTGSPAANVLAQQATASVNIRIAVGSSVDEVVRHVRRAIRDDAVEVEVVHATEPSPVSPSEGPAWGLLEAVIGEVYPDAIVTPYVMLQASDSRHFTRISDAVYRFLPFDLTTAERASIHAADERIRVDTFLRAVRFFELLLARL</sequence>
<name>A0A2M9CL79_9MICO</name>
<dbReference type="GO" id="GO:0004180">
    <property type="term" value="F:carboxypeptidase activity"/>
    <property type="evidence" value="ECO:0007669"/>
    <property type="project" value="UniProtKB-KW"/>
</dbReference>
<accession>A0A2M9CL79</accession>
<protein>
    <submittedName>
        <fullName evidence="7">Carboxypeptidase PM20D1</fullName>
    </submittedName>
</protein>
<dbReference type="Gene3D" id="3.40.630.10">
    <property type="entry name" value="Zn peptidases"/>
    <property type="match status" value="1"/>
</dbReference>
<dbReference type="GO" id="GO:0006508">
    <property type="term" value="P:proteolysis"/>
    <property type="evidence" value="ECO:0007669"/>
    <property type="project" value="UniProtKB-KW"/>
</dbReference>
<dbReference type="OrthoDB" id="3665926at2"/>
<dbReference type="SUPFAM" id="SSF53187">
    <property type="entry name" value="Zn-dependent exopeptidases"/>
    <property type="match status" value="1"/>
</dbReference>
<dbReference type="InterPro" id="IPR002933">
    <property type="entry name" value="Peptidase_M20"/>
</dbReference>
<dbReference type="SUPFAM" id="SSF55031">
    <property type="entry name" value="Bacterial exopeptidase dimerisation domain"/>
    <property type="match status" value="1"/>
</dbReference>
<evidence type="ECO:0000256" key="5">
    <source>
        <dbReference type="ARBA" id="ARBA00022833"/>
    </source>
</evidence>
<keyword evidence="7" id="KW-0121">Carboxypeptidase</keyword>
<keyword evidence="8" id="KW-1185">Reference proteome</keyword>
<dbReference type="GO" id="GO:0046872">
    <property type="term" value="F:metal ion binding"/>
    <property type="evidence" value="ECO:0007669"/>
    <property type="project" value="UniProtKB-KW"/>
</dbReference>
<dbReference type="Gene3D" id="1.10.150.900">
    <property type="match status" value="1"/>
</dbReference>
<keyword evidence="2" id="KW-0645">Protease</keyword>
<proteinExistence type="inferred from homology"/>
<evidence type="ECO:0000313" key="7">
    <source>
        <dbReference type="EMBL" id="PJJ72652.1"/>
    </source>
</evidence>
<gene>
    <name evidence="7" type="ORF">CLV46_2226</name>
</gene>
<dbReference type="EMBL" id="PGFF01000001">
    <property type="protein sequence ID" value="PJJ72652.1"/>
    <property type="molecule type" value="Genomic_DNA"/>
</dbReference>
<dbReference type="InterPro" id="IPR036264">
    <property type="entry name" value="Bact_exopeptidase_dim_dom"/>
</dbReference>
<feature type="domain" description="Peptidase M20 dimerisation" evidence="6">
    <location>
        <begin position="211"/>
        <end position="358"/>
    </location>
</feature>
<evidence type="ECO:0000259" key="6">
    <source>
        <dbReference type="Pfam" id="PF07687"/>
    </source>
</evidence>
<dbReference type="AlphaFoldDB" id="A0A2M9CL79"/>
<evidence type="ECO:0000256" key="4">
    <source>
        <dbReference type="ARBA" id="ARBA00022801"/>
    </source>
</evidence>
<reference evidence="7 8" key="1">
    <citation type="submission" date="2017-11" db="EMBL/GenBank/DDBJ databases">
        <title>Genomic Encyclopedia of Archaeal and Bacterial Type Strains, Phase II (KMG-II): From Individual Species to Whole Genera.</title>
        <authorList>
            <person name="Goeker M."/>
        </authorList>
    </citation>
    <scope>NUCLEOTIDE SEQUENCE [LARGE SCALE GENOMIC DNA]</scope>
    <source>
        <strain evidence="7 8">DSM 27393</strain>
    </source>
</reference>
<keyword evidence="3" id="KW-0479">Metal-binding</keyword>
<dbReference type="Pfam" id="PF07687">
    <property type="entry name" value="M20_dimer"/>
    <property type="match status" value="1"/>
</dbReference>
<dbReference type="Gene3D" id="3.30.70.360">
    <property type="match status" value="1"/>
</dbReference>
<keyword evidence="5" id="KW-0862">Zinc</keyword>
<dbReference type="RefSeq" id="WP_100364816.1">
    <property type="nucleotide sequence ID" value="NZ_PGFF01000001.1"/>
</dbReference>
<comment type="caution">
    <text evidence="7">The sequence shown here is derived from an EMBL/GenBank/DDBJ whole genome shotgun (WGS) entry which is preliminary data.</text>
</comment>
<evidence type="ECO:0000256" key="1">
    <source>
        <dbReference type="ARBA" id="ARBA00006247"/>
    </source>
</evidence>
<organism evidence="7 8">
    <name type="scientific">Diaminobutyricimonas aerilata</name>
    <dbReference type="NCBI Taxonomy" id="1162967"/>
    <lineage>
        <taxon>Bacteria</taxon>
        <taxon>Bacillati</taxon>
        <taxon>Actinomycetota</taxon>
        <taxon>Actinomycetes</taxon>
        <taxon>Micrococcales</taxon>
        <taxon>Microbacteriaceae</taxon>
        <taxon>Diaminobutyricimonas</taxon>
    </lineage>
</organism>
<dbReference type="PANTHER" id="PTHR45962:SF1">
    <property type="entry name" value="N-FATTY-ACYL-AMINO ACID SYNTHASE_HYDROLASE PM20D1"/>
    <property type="match status" value="1"/>
</dbReference>
<dbReference type="PANTHER" id="PTHR45962">
    <property type="entry name" value="N-FATTY-ACYL-AMINO ACID SYNTHASE/HYDROLASE PM20D1"/>
    <property type="match status" value="1"/>
</dbReference>
<comment type="similarity">
    <text evidence="1">Belongs to the peptidase M20A family.</text>
</comment>
<dbReference type="Pfam" id="PF01546">
    <property type="entry name" value="Peptidase_M20"/>
    <property type="match status" value="1"/>
</dbReference>
<dbReference type="Proteomes" id="UP000228758">
    <property type="component" value="Unassembled WGS sequence"/>
</dbReference>
<evidence type="ECO:0000256" key="3">
    <source>
        <dbReference type="ARBA" id="ARBA00022723"/>
    </source>
</evidence>
<evidence type="ECO:0000313" key="8">
    <source>
        <dbReference type="Proteomes" id="UP000228758"/>
    </source>
</evidence>
<evidence type="ECO:0000256" key="2">
    <source>
        <dbReference type="ARBA" id="ARBA00022670"/>
    </source>
</evidence>
<dbReference type="InterPro" id="IPR011650">
    <property type="entry name" value="Peptidase_M20_dimer"/>
</dbReference>
<dbReference type="InterPro" id="IPR047177">
    <property type="entry name" value="Pept_M20A"/>
</dbReference>
<keyword evidence="4" id="KW-0378">Hydrolase</keyword>